<feature type="domain" description="G-protein coupled receptors family 2 profile 2" evidence="7">
    <location>
        <begin position="130"/>
        <end position="389"/>
    </location>
</feature>
<proteinExistence type="predicted"/>
<feature type="transmembrane region" description="Helical" evidence="5">
    <location>
        <begin position="374"/>
        <end position="393"/>
    </location>
</feature>
<evidence type="ECO:0000256" key="1">
    <source>
        <dbReference type="ARBA" id="ARBA00004141"/>
    </source>
</evidence>
<dbReference type="InterPro" id="IPR053231">
    <property type="entry name" value="GPCR_LN-TM7"/>
</dbReference>
<dbReference type="Pfam" id="PF00002">
    <property type="entry name" value="7tm_2"/>
    <property type="match status" value="1"/>
</dbReference>
<keyword evidence="6" id="KW-0732">Signal</keyword>
<evidence type="ECO:0000313" key="9">
    <source>
        <dbReference type="RefSeq" id="XP_017777985.1"/>
    </source>
</evidence>
<evidence type="ECO:0000259" key="7">
    <source>
        <dbReference type="PROSITE" id="PS50261"/>
    </source>
</evidence>
<keyword evidence="3 5" id="KW-1133">Transmembrane helix</keyword>
<name>A0ABM1MTT5_NICVS</name>
<feature type="transmembrane region" description="Helical" evidence="5">
    <location>
        <begin position="166"/>
        <end position="189"/>
    </location>
</feature>
<keyword evidence="8" id="KW-1185">Reference proteome</keyword>
<dbReference type="GeneID" id="108563740"/>
<feature type="transmembrane region" description="Helical" evidence="5">
    <location>
        <begin position="347"/>
        <end position="368"/>
    </location>
</feature>
<gene>
    <name evidence="9" type="primary">LOC108563740</name>
</gene>
<evidence type="ECO:0000256" key="2">
    <source>
        <dbReference type="ARBA" id="ARBA00022692"/>
    </source>
</evidence>
<sequence>MKIFFELTTLLIIITLIKCSRNSTRKQIDEDYYSNYDYELPLTNLNNGSGSESGISSSNDNGNSRISLRPESLILPVPENPDSRYTIDILPEIDLPDDSLADSDLRDHDFMDNLMYIYYGSHNKAGTNYGSEIIIIGSVLSCAAQLLTIFIVLLRKNLHGNKKDINCTFLQFMISLCFSNLLFMLGIYSTKNELKCQIIGLTLHYMHLLTAFWIFTFSYYIYKRNCHNTPVPRTKILYSLTYCIPLVVTVVSFALLPKSFETKKFCFISVERGMIVNYMLPVFLLIMLTTAYSLTGVGNINIELSKLEFTSSAESLNVIKAELDLERRMPDCMDGEIIILKESKTCLISLCLLQSIYNIVWFIAVVALENDDKSNNMAIAYSITSCLMNWYIFARSKSFLPNIPNNHMQLEENIMNPEKLMATNTVMVSRRGSSDDIPLLITSETEMREISRSDHISTITI</sequence>
<accession>A0ABM1MTT5</accession>
<feature type="chain" id="PRO_5046771075" evidence="6">
    <location>
        <begin position="20"/>
        <end position="461"/>
    </location>
</feature>
<dbReference type="RefSeq" id="XP_017777985.1">
    <property type="nucleotide sequence ID" value="XM_017922496.1"/>
</dbReference>
<feature type="transmembrane region" description="Helical" evidence="5">
    <location>
        <begin position="275"/>
        <end position="297"/>
    </location>
</feature>
<dbReference type="PROSITE" id="PS50261">
    <property type="entry name" value="G_PROTEIN_RECEP_F2_4"/>
    <property type="match status" value="1"/>
</dbReference>
<organism evidence="8 9">
    <name type="scientific">Nicrophorus vespilloides</name>
    <name type="common">Boreal carrion beetle</name>
    <dbReference type="NCBI Taxonomy" id="110193"/>
    <lineage>
        <taxon>Eukaryota</taxon>
        <taxon>Metazoa</taxon>
        <taxon>Ecdysozoa</taxon>
        <taxon>Arthropoda</taxon>
        <taxon>Hexapoda</taxon>
        <taxon>Insecta</taxon>
        <taxon>Pterygota</taxon>
        <taxon>Neoptera</taxon>
        <taxon>Endopterygota</taxon>
        <taxon>Coleoptera</taxon>
        <taxon>Polyphaga</taxon>
        <taxon>Staphyliniformia</taxon>
        <taxon>Silphidae</taxon>
        <taxon>Nicrophorinae</taxon>
        <taxon>Nicrophorus</taxon>
    </lineage>
</organism>
<reference evidence="9" key="1">
    <citation type="submission" date="2025-08" db="UniProtKB">
        <authorList>
            <consortium name="RefSeq"/>
        </authorList>
    </citation>
    <scope>IDENTIFICATION</scope>
    <source>
        <tissue evidence="9">Whole Larva</tissue>
    </source>
</reference>
<feature type="transmembrane region" description="Helical" evidence="5">
    <location>
        <begin position="234"/>
        <end position="255"/>
    </location>
</feature>
<comment type="subcellular location">
    <subcellularLocation>
        <location evidence="1">Membrane</location>
        <topology evidence="1">Multi-pass membrane protein</topology>
    </subcellularLocation>
</comment>
<dbReference type="PANTHER" id="PTHR45902:SF4">
    <property type="entry name" value="G-PROTEIN COUPLED RECEPTORS FAMILY 2 PROFILE 2 DOMAIN-CONTAINING PROTEIN"/>
    <property type="match status" value="1"/>
</dbReference>
<dbReference type="InterPro" id="IPR017981">
    <property type="entry name" value="GPCR_2-like_7TM"/>
</dbReference>
<evidence type="ECO:0000313" key="8">
    <source>
        <dbReference type="Proteomes" id="UP000695000"/>
    </source>
</evidence>
<evidence type="ECO:0000256" key="3">
    <source>
        <dbReference type="ARBA" id="ARBA00022989"/>
    </source>
</evidence>
<evidence type="ECO:0000256" key="5">
    <source>
        <dbReference type="SAM" id="Phobius"/>
    </source>
</evidence>
<keyword evidence="4 5" id="KW-0472">Membrane</keyword>
<keyword evidence="2 5" id="KW-0812">Transmembrane</keyword>
<feature type="transmembrane region" description="Helical" evidence="5">
    <location>
        <begin position="201"/>
        <end position="222"/>
    </location>
</feature>
<dbReference type="Proteomes" id="UP000695000">
    <property type="component" value="Unplaced"/>
</dbReference>
<evidence type="ECO:0000256" key="6">
    <source>
        <dbReference type="SAM" id="SignalP"/>
    </source>
</evidence>
<protein>
    <submittedName>
        <fullName evidence="9">Uncharacterized protein LOC108563740 isoform X1</fullName>
    </submittedName>
</protein>
<dbReference type="Gene3D" id="1.20.1070.10">
    <property type="entry name" value="Rhodopsin 7-helix transmembrane proteins"/>
    <property type="match status" value="1"/>
</dbReference>
<feature type="signal peptide" evidence="6">
    <location>
        <begin position="1"/>
        <end position="19"/>
    </location>
</feature>
<dbReference type="PANTHER" id="PTHR45902">
    <property type="entry name" value="LATROPHILIN RECEPTOR-LIKE PROTEIN A"/>
    <property type="match status" value="1"/>
</dbReference>
<dbReference type="InterPro" id="IPR000832">
    <property type="entry name" value="GPCR_2_secretin-like"/>
</dbReference>
<evidence type="ECO:0000256" key="4">
    <source>
        <dbReference type="ARBA" id="ARBA00023136"/>
    </source>
</evidence>
<feature type="transmembrane region" description="Helical" evidence="5">
    <location>
        <begin position="133"/>
        <end position="154"/>
    </location>
</feature>